<dbReference type="PANTHER" id="PTHR24099">
    <property type="entry name" value="E3 UBIQUITIN-PROTEIN LIGASE TRIM36-RELATED"/>
    <property type="match status" value="1"/>
</dbReference>
<evidence type="ECO:0000313" key="5">
    <source>
        <dbReference type="Ensembl" id="ENSCMIP00000016465.1"/>
    </source>
</evidence>
<feature type="domain" description="Fibronectin type-III" evidence="4">
    <location>
        <begin position="145"/>
        <end position="249"/>
    </location>
</feature>
<accession>A0A4W3HMC1</accession>
<dbReference type="Proteomes" id="UP000314986">
    <property type="component" value="Unassembled WGS sequence"/>
</dbReference>
<dbReference type="Gene3D" id="1.20.5.170">
    <property type="match status" value="1"/>
</dbReference>
<feature type="region of interest" description="Disordered" evidence="2">
    <location>
        <begin position="270"/>
        <end position="312"/>
    </location>
</feature>
<evidence type="ECO:0000256" key="1">
    <source>
        <dbReference type="ARBA" id="ARBA00023054"/>
    </source>
</evidence>
<reference evidence="6" key="3">
    <citation type="journal article" date="2014" name="Nature">
        <title>Elephant shark genome provides unique insights into gnathostome evolution.</title>
        <authorList>
            <consortium name="International Elephant Shark Genome Sequencing Consortium"/>
            <person name="Venkatesh B."/>
            <person name="Lee A.P."/>
            <person name="Ravi V."/>
            <person name="Maurya A.K."/>
            <person name="Lian M.M."/>
            <person name="Swann J.B."/>
            <person name="Ohta Y."/>
            <person name="Flajnik M.F."/>
            <person name="Sutoh Y."/>
            <person name="Kasahara M."/>
            <person name="Hoon S."/>
            <person name="Gangu V."/>
            <person name="Roy S.W."/>
            <person name="Irimia M."/>
            <person name="Korzh V."/>
            <person name="Kondrychyn I."/>
            <person name="Lim Z.W."/>
            <person name="Tay B.H."/>
            <person name="Tohari S."/>
            <person name="Kong K.W."/>
            <person name="Ho S."/>
            <person name="Lorente-Galdos B."/>
            <person name="Quilez J."/>
            <person name="Marques-Bonet T."/>
            <person name="Raney B.J."/>
            <person name="Ingham P.W."/>
            <person name="Tay A."/>
            <person name="Hillier L.W."/>
            <person name="Minx P."/>
            <person name="Boehm T."/>
            <person name="Wilson R.K."/>
            <person name="Brenner S."/>
            <person name="Warren W.C."/>
        </authorList>
    </citation>
    <scope>NUCLEOTIDE SEQUENCE [LARGE SCALE GENOMIC DNA]</scope>
</reference>
<dbReference type="Gene3D" id="2.60.120.920">
    <property type="match status" value="1"/>
</dbReference>
<evidence type="ECO:0000259" key="3">
    <source>
        <dbReference type="PROSITE" id="PS50188"/>
    </source>
</evidence>
<feature type="compositionally biased region" description="Polar residues" evidence="2">
    <location>
        <begin position="291"/>
        <end position="305"/>
    </location>
</feature>
<feature type="compositionally biased region" description="Basic and acidic residues" evidence="2">
    <location>
        <begin position="279"/>
        <end position="290"/>
    </location>
</feature>
<dbReference type="InterPro" id="IPR013320">
    <property type="entry name" value="ConA-like_dom_sf"/>
</dbReference>
<dbReference type="PRINTS" id="PR01407">
    <property type="entry name" value="BUTYPHLNCDUF"/>
</dbReference>
<proteinExistence type="predicted"/>
<dbReference type="CDD" id="cd12901">
    <property type="entry name" value="SPRY_PRY_FSD1"/>
    <property type="match status" value="1"/>
</dbReference>
<name>A0A4W3HMC1_CALMI</name>
<dbReference type="Pfam" id="PF00622">
    <property type="entry name" value="SPRY"/>
    <property type="match status" value="1"/>
</dbReference>
<reference evidence="6" key="1">
    <citation type="journal article" date="2006" name="Science">
        <title>Ancient noncoding elements conserved in the human genome.</title>
        <authorList>
            <person name="Venkatesh B."/>
            <person name="Kirkness E.F."/>
            <person name="Loh Y.H."/>
            <person name="Halpern A.L."/>
            <person name="Lee A.P."/>
            <person name="Johnson J."/>
            <person name="Dandona N."/>
            <person name="Viswanathan L.D."/>
            <person name="Tay A."/>
            <person name="Venter J.C."/>
            <person name="Strausberg R.L."/>
            <person name="Brenner S."/>
        </authorList>
    </citation>
    <scope>NUCLEOTIDE SEQUENCE [LARGE SCALE GENOMIC DNA]</scope>
</reference>
<dbReference type="InterPro" id="IPR003877">
    <property type="entry name" value="SPRY_dom"/>
</dbReference>
<dbReference type="Pfam" id="PF00041">
    <property type="entry name" value="fn3"/>
    <property type="match status" value="1"/>
</dbReference>
<dbReference type="InterPro" id="IPR013783">
    <property type="entry name" value="Ig-like_fold"/>
</dbReference>
<dbReference type="InterPro" id="IPR001870">
    <property type="entry name" value="B30.2/SPRY"/>
</dbReference>
<evidence type="ECO:0000256" key="2">
    <source>
        <dbReference type="SAM" id="MobiDB-lite"/>
    </source>
</evidence>
<dbReference type="PROSITE" id="PS50188">
    <property type="entry name" value="B302_SPRY"/>
    <property type="match status" value="1"/>
</dbReference>
<dbReference type="InterPro" id="IPR003879">
    <property type="entry name" value="Butyrophylin_SPRY"/>
</dbReference>
<dbReference type="InterPro" id="IPR043136">
    <property type="entry name" value="B30.2/SPRY_sf"/>
</dbReference>
<dbReference type="SUPFAM" id="SSF49899">
    <property type="entry name" value="Concanavalin A-like lectins/glucanases"/>
    <property type="match status" value="1"/>
</dbReference>
<dbReference type="GeneTree" id="ENSGT00940000157979"/>
<feature type="domain" description="B30.2/SPRY" evidence="3">
    <location>
        <begin position="231"/>
        <end position="455"/>
    </location>
</feature>
<reference evidence="5" key="5">
    <citation type="submission" date="2025-09" db="UniProtKB">
        <authorList>
            <consortium name="Ensembl"/>
        </authorList>
    </citation>
    <scope>IDENTIFICATION</scope>
</reference>
<sequence>ADPQEALQRIITTLANKDDEIQNFIETLNHTLKNVQANSIQVMVDLEEEFNTIQATVDEMKESMMNKIKQEQGYKTQELQNQLTMCTNALESSEELLDYANRTLDTDDPESFGKVELKISDNMTHLMVDFSQEKEMLKSLKFLPVPRAPEIDPAECLVADNCATISWRMPGEDDKIDHYILEYRKTNFEGPPRIKEERNWEAVDSIKKTEYMLSVLTFESKYMNFRVRACNKAVAGDYSEPITLETKGFNFAFDGTTSHQNLKVEDFSVEWDSSGGKGQESKVKGKENKGRSGTPSPKRTSTTCRPASARSNRDRFTGESYTVLGDSVIESGQHYWEVNAQKDCKCYSMGVSYRNLGKFDQLGKTNTSWCIHINNWLQTSFAAKHNNKAKTMDMPVPKKIGVYCDYDGGHISFYNADTKQLLHTFRTKFTQPVVPAFMVWCGGLTLHTGLQVPSSVKSFQKGDGLSGSANSLISLPQ</sequence>
<dbReference type="InterPro" id="IPR036116">
    <property type="entry name" value="FN3_sf"/>
</dbReference>
<dbReference type="PANTHER" id="PTHR24099:SF8">
    <property type="entry name" value="FSD1-LIKE PROTEIN"/>
    <property type="match status" value="1"/>
</dbReference>
<protein>
    <submittedName>
        <fullName evidence="5">Fibronectin type III and SPRY domain containing 1 like</fullName>
    </submittedName>
</protein>
<reference evidence="5" key="4">
    <citation type="submission" date="2025-08" db="UniProtKB">
        <authorList>
            <consortium name="Ensembl"/>
        </authorList>
    </citation>
    <scope>IDENTIFICATION</scope>
</reference>
<organism evidence="5 6">
    <name type="scientific">Callorhinchus milii</name>
    <name type="common">Ghost shark</name>
    <dbReference type="NCBI Taxonomy" id="7868"/>
    <lineage>
        <taxon>Eukaryota</taxon>
        <taxon>Metazoa</taxon>
        <taxon>Chordata</taxon>
        <taxon>Craniata</taxon>
        <taxon>Vertebrata</taxon>
        <taxon>Chondrichthyes</taxon>
        <taxon>Holocephali</taxon>
        <taxon>Chimaeriformes</taxon>
        <taxon>Callorhinchidae</taxon>
        <taxon>Callorhinchus</taxon>
    </lineage>
</organism>
<gene>
    <name evidence="5" type="primary">LOC103182144</name>
</gene>
<dbReference type="PROSITE" id="PS50853">
    <property type="entry name" value="FN3"/>
    <property type="match status" value="1"/>
</dbReference>
<dbReference type="InterPro" id="IPR035742">
    <property type="entry name" value="SPRY/PRY_FSD1"/>
</dbReference>
<dbReference type="InterPro" id="IPR003961">
    <property type="entry name" value="FN3_dom"/>
</dbReference>
<dbReference type="InterPro" id="IPR050617">
    <property type="entry name" value="E3_ligase_FN3/SPRY"/>
</dbReference>
<reference evidence="6" key="2">
    <citation type="journal article" date="2007" name="PLoS Biol.">
        <title>Survey sequencing and comparative analysis of the elephant shark (Callorhinchus milii) genome.</title>
        <authorList>
            <person name="Venkatesh B."/>
            <person name="Kirkness E.F."/>
            <person name="Loh Y.H."/>
            <person name="Halpern A.L."/>
            <person name="Lee A.P."/>
            <person name="Johnson J."/>
            <person name="Dandona N."/>
            <person name="Viswanathan L.D."/>
            <person name="Tay A."/>
            <person name="Venter J.C."/>
            <person name="Strausberg R.L."/>
            <person name="Brenner S."/>
        </authorList>
    </citation>
    <scope>NUCLEOTIDE SEQUENCE [LARGE SCALE GENOMIC DNA]</scope>
</reference>
<dbReference type="AlphaFoldDB" id="A0A4W3HMC1"/>
<dbReference type="Gene3D" id="2.60.40.10">
    <property type="entry name" value="Immunoglobulins"/>
    <property type="match status" value="1"/>
</dbReference>
<dbReference type="SMART" id="SM00449">
    <property type="entry name" value="SPRY"/>
    <property type="match status" value="1"/>
</dbReference>
<evidence type="ECO:0000259" key="4">
    <source>
        <dbReference type="PROSITE" id="PS50853"/>
    </source>
</evidence>
<dbReference type="Ensembl" id="ENSCMIT00000016796.1">
    <property type="protein sequence ID" value="ENSCMIP00000016465.1"/>
    <property type="gene ID" value="ENSCMIG00000007879.1"/>
</dbReference>
<dbReference type="CDD" id="cd00063">
    <property type="entry name" value="FN3"/>
    <property type="match status" value="1"/>
</dbReference>
<evidence type="ECO:0000313" key="6">
    <source>
        <dbReference type="Proteomes" id="UP000314986"/>
    </source>
</evidence>
<keyword evidence="6" id="KW-1185">Reference proteome</keyword>
<dbReference type="SUPFAM" id="SSF49265">
    <property type="entry name" value="Fibronectin type III"/>
    <property type="match status" value="1"/>
</dbReference>
<keyword evidence="1" id="KW-0175">Coiled coil</keyword>